<evidence type="ECO:0000313" key="1">
    <source>
        <dbReference type="EMBL" id="BAK18199.1"/>
    </source>
</evidence>
<dbReference type="HOGENOM" id="CLU_2847522_0_0_9"/>
<evidence type="ECO:0000313" key="2">
    <source>
        <dbReference type="Proteomes" id="UP000006691"/>
    </source>
</evidence>
<accession>F2F8G3</accession>
<protein>
    <submittedName>
        <fullName evidence="1">Uncharacterized protein</fullName>
    </submittedName>
</protein>
<proteinExistence type="predicted"/>
<organism evidence="1 2">
    <name type="scientific">Solibacillus silvestris (strain StLB046)</name>
    <name type="common">Bacillus silvestris</name>
    <dbReference type="NCBI Taxonomy" id="1002809"/>
    <lineage>
        <taxon>Bacteria</taxon>
        <taxon>Bacillati</taxon>
        <taxon>Bacillota</taxon>
        <taxon>Bacilli</taxon>
        <taxon>Bacillales</taxon>
        <taxon>Caryophanaceae</taxon>
        <taxon>Solibacillus</taxon>
    </lineage>
</organism>
<name>F2F8G3_SOLSS</name>
<keyword evidence="2" id="KW-1185">Reference proteome</keyword>
<reference evidence="1 2" key="2">
    <citation type="journal article" date="2012" name="J. Biosci. Bioeng.">
        <title>Complete genome sequence and characterization of the N-acylhomoserine lactone-degrading gene of the potato leaf-associated Solibacillus silvestris.</title>
        <authorList>
            <person name="Morohoshi T."/>
            <person name="Tominaga Y."/>
            <person name="Someya N."/>
            <person name="Ikeda T."/>
        </authorList>
    </citation>
    <scope>NUCLEOTIDE SEQUENCE [LARGE SCALE GENOMIC DNA]</scope>
    <source>
        <strain evidence="1 2">StLB046</strain>
    </source>
</reference>
<dbReference type="Proteomes" id="UP000006691">
    <property type="component" value="Chromosome"/>
</dbReference>
<dbReference type="KEGG" id="siv:SSIL_3776"/>
<dbReference type="EMBL" id="AP012157">
    <property type="protein sequence ID" value="BAK18199.1"/>
    <property type="molecule type" value="Genomic_DNA"/>
</dbReference>
<reference evidence="2" key="1">
    <citation type="submission" date="2011-04" db="EMBL/GenBank/DDBJ databases">
        <title>Genome sequence of Solibacillus silvestris StLB046.</title>
        <authorList>
            <person name="Morohoshi T."/>
            <person name="Someya N."/>
            <person name="Ikeda T."/>
        </authorList>
    </citation>
    <scope>NUCLEOTIDE SEQUENCE [LARGE SCALE GENOMIC DNA]</scope>
    <source>
        <strain evidence="2">StLB046</strain>
    </source>
</reference>
<gene>
    <name evidence="1" type="ordered locus">SSIL_3776</name>
</gene>
<sequence length="65" mass="7968">MKVWKYIRTFCRLLEQGNTLFEKFTRLLEEQGPILELLNNLLEHSHYIRTYSTLLENLQHILENY</sequence>
<dbReference type="AlphaFoldDB" id="F2F8G3"/>